<dbReference type="EMBL" id="JBHSAM010000028">
    <property type="protein sequence ID" value="MFC4101469.1"/>
    <property type="molecule type" value="Genomic_DNA"/>
</dbReference>
<accession>A0ABV8K628</accession>
<name>A0ABV8K628_9BACL</name>
<evidence type="ECO:0000256" key="4">
    <source>
        <dbReference type="ARBA" id="ARBA00023239"/>
    </source>
</evidence>
<organism evidence="6 7">
    <name type="scientific">Paenibacillus xanthanilyticus</name>
    <dbReference type="NCBI Taxonomy" id="1783531"/>
    <lineage>
        <taxon>Bacteria</taxon>
        <taxon>Bacillati</taxon>
        <taxon>Bacillota</taxon>
        <taxon>Bacilli</taxon>
        <taxon>Bacillales</taxon>
        <taxon>Paenibacillaceae</taxon>
        <taxon>Paenibacillus</taxon>
    </lineage>
</organism>
<keyword evidence="2" id="KW-0732">Signal</keyword>
<evidence type="ECO:0000313" key="6">
    <source>
        <dbReference type="EMBL" id="MFC4101469.1"/>
    </source>
</evidence>
<keyword evidence="3" id="KW-0574">Periplasm</keyword>
<dbReference type="RefSeq" id="WP_377720085.1">
    <property type="nucleotide sequence ID" value="NZ_JBHSAM010000028.1"/>
</dbReference>
<keyword evidence="4" id="KW-0456">Lyase</keyword>
<dbReference type="PANTHER" id="PTHR39210:SF1">
    <property type="entry name" value="HEPARIN-SULFATE LYASE"/>
    <property type="match status" value="1"/>
</dbReference>
<evidence type="ECO:0000313" key="7">
    <source>
        <dbReference type="Proteomes" id="UP001595715"/>
    </source>
</evidence>
<evidence type="ECO:0000256" key="1">
    <source>
        <dbReference type="ARBA" id="ARBA00004418"/>
    </source>
</evidence>
<dbReference type="SUPFAM" id="SSF48230">
    <property type="entry name" value="Chondroitin AC/alginate lyase"/>
    <property type="match status" value="1"/>
</dbReference>
<dbReference type="Gene3D" id="2.70.98.70">
    <property type="match status" value="1"/>
</dbReference>
<dbReference type="InterPro" id="IPR008929">
    <property type="entry name" value="Chondroitin_lyas"/>
</dbReference>
<dbReference type="Gene3D" id="1.50.10.100">
    <property type="entry name" value="Chondroitin AC/alginate lyase"/>
    <property type="match status" value="1"/>
</dbReference>
<reference evidence="7" key="1">
    <citation type="journal article" date="2019" name="Int. J. Syst. Evol. Microbiol.">
        <title>The Global Catalogue of Microorganisms (GCM) 10K type strain sequencing project: providing services to taxonomists for standard genome sequencing and annotation.</title>
        <authorList>
            <consortium name="The Broad Institute Genomics Platform"/>
            <consortium name="The Broad Institute Genome Sequencing Center for Infectious Disease"/>
            <person name="Wu L."/>
            <person name="Ma J."/>
        </authorList>
    </citation>
    <scope>NUCLEOTIDE SEQUENCE [LARGE SCALE GENOMIC DNA]</scope>
    <source>
        <strain evidence="7">IBRC-M 10987</strain>
    </source>
</reference>
<dbReference type="Pfam" id="PF07940">
    <property type="entry name" value="Hepar_II_III_C"/>
    <property type="match status" value="1"/>
</dbReference>
<sequence length="710" mass="78235">MLESRREKLRANGRSPLFRAAMAKLRKETDEAARIGKLEFAGAQGQWTHLYHCHADGSALRFDWEQPSCHVCPVCGTVYAGEPFDGCWVSIAHNRVAKAVYHAALLHAIEPNEALVRTAKRYLLAYAEHYASYAVHGDIPYNGPGKLFAQTLDEAHWMLDLAAGYSLLSGELGEEEDARIHSGLLAPCAEFLIAHKERQVHNHAILITSAIGALGILLGDDAVASAGLDGEYGLRDQMSRGILGDGFWYEGSFTYHFYALRALLGFSLLAEGTAWDVRDSAQLKAMFEFPLRVVLPGGWLPALNDSGRPERLTAYASVYEAGLDFYGDTRYRSLLQEAYSGQETGLAAGKADNCVPVQARDSLEALLYGGELPDMDDESSSVLRAWAERSYTSGSSGLTKLVRPAGWHALLKHGPFGGEHDHLDRLGLQLGCGGRTVLTDPGTTAYGVPAHYGWFKHTLSHNAPSVGGFDQPPRDGRLVQVHDCTWGTWSEIAVDWKGAGYRMQSSIILPEELCPWDERPYAGVTFRRIVANADDMALDLVLAEAKEAREFCLAQHIDGEWDVPDDGWLPNSRTFGAIDGHWLGAHRSRRAGPRETLRAKLRDGGRLRLDGWCSAPSSMSLAATPDNPPTASRATLIRCTQAVRMAMFVHVYRMEDDQAEPAPLADEEELIVSRAGDGGWRIELRTEGGLRRFRLHWQESSAEFHIADDV</sequence>
<dbReference type="PANTHER" id="PTHR39210">
    <property type="entry name" value="HEPARIN-SULFATE LYASE"/>
    <property type="match status" value="1"/>
</dbReference>
<evidence type="ECO:0000256" key="3">
    <source>
        <dbReference type="ARBA" id="ARBA00022764"/>
    </source>
</evidence>
<feature type="domain" description="Heparinase II/III-like C-terminal" evidence="5">
    <location>
        <begin position="396"/>
        <end position="472"/>
    </location>
</feature>
<proteinExistence type="predicted"/>
<evidence type="ECO:0000259" key="5">
    <source>
        <dbReference type="Pfam" id="PF07940"/>
    </source>
</evidence>
<gene>
    <name evidence="6" type="ORF">ACFOZ8_17640</name>
</gene>
<dbReference type="InterPro" id="IPR012480">
    <property type="entry name" value="Hepar_II_III_C"/>
</dbReference>
<evidence type="ECO:0000256" key="2">
    <source>
        <dbReference type="ARBA" id="ARBA00022729"/>
    </source>
</evidence>
<keyword evidence="7" id="KW-1185">Reference proteome</keyword>
<dbReference type="Proteomes" id="UP001595715">
    <property type="component" value="Unassembled WGS sequence"/>
</dbReference>
<comment type="caution">
    <text evidence="6">The sequence shown here is derived from an EMBL/GenBank/DDBJ whole genome shotgun (WGS) entry which is preliminary data.</text>
</comment>
<comment type="subcellular location">
    <subcellularLocation>
        <location evidence="1">Periplasm</location>
    </subcellularLocation>
</comment>
<protein>
    <submittedName>
        <fullName evidence="6">Heparinase II/III family protein</fullName>
    </submittedName>
</protein>